<dbReference type="EMBL" id="CM029038">
    <property type="protein sequence ID" value="KAG2653100.1"/>
    <property type="molecule type" value="Genomic_DNA"/>
</dbReference>
<comment type="caution">
    <text evidence="1">The sequence shown here is derived from an EMBL/GenBank/DDBJ whole genome shotgun (WGS) entry which is preliminary data.</text>
</comment>
<organism evidence="1 2">
    <name type="scientific">Panicum virgatum</name>
    <name type="common">Blackwell switchgrass</name>
    <dbReference type="NCBI Taxonomy" id="38727"/>
    <lineage>
        <taxon>Eukaryota</taxon>
        <taxon>Viridiplantae</taxon>
        <taxon>Streptophyta</taxon>
        <taxon>Embryophyta</taxon>
        <taxon>Tracheophyta</taxon>
        <taxon>Spermatophyta</taxon>
        <taxon>Magnoliopsida</taxon>
        <taxon>Liliopsida</taxon>
        <taxon>Poales</taxon>
        <taxon>Poaceae</taxon>
        <taxon>PACMAD clade</taxon>
        <taxon>Panicoideae</taxon>
        <taxon>Panicodae</taxon>
        <taxon>Paniceae</taxon>
        <taxon>Panicinae</taxon>
        <taxon>Panicum</taxon>
        <taxon>Panicum sect. Hiantes</taxon>
    </lineage>
</organism>
<dbReference type="AlphaFoldDB" id="A0A8T0WZ37"/>
<protein>
    <submittedName>
        <fullName evidence="1">Uncharacterized protein</fullName>
    </submittedName>
</protein>
<sequence>MEPLLDPIRGALERRPERVTACTVWTGQLRAAEHDVTTLSLVAVQLDARVWLTCETVRRDVIHQLRIPEHELTVVRLKPATSLLRFLSPQLRNEALAACVLSVGRIGLRVMPWTKQVNAMSSSLCFCVCVCLEGIETVRQLFRGPVSVDGVDDERERDEEIGCFCLWLWTSDPDAIAKTGVLQIAVPV</sequence>
<dbReference type="PANTHER" id="PTHR33087">
    <property type="entry name" value="OS07G0539200 PROTEIN"/>
    <property type="match status" value="1"/>
</dbReference>
<reference evidence="1" key="1">
    <citation type="submission" date="2020-05" db="EMBL/GenBank/DDBJ databases">
        <title>WGS assembly of Panicum virgatum.</title>
        <authorList>
            <person name="Lovell J.T."/>
            <person name="Jenkins J."/>
            <person name="Shu S."/>
            <person name="Juenger T.E."/>
            <person name="Schmutz J."/>
        </authorList>
    </citation>
    <scope>NUCLEOTIDE SEQUENCE</scope>
    <source>
        <strain evidence="1">AP13</strain>
    </source>
</reference>
<proteinExistence type="predicted"/>
<gene>
    <name evidence="1" type="ORF">PVAP13_1NG427919</name>
</gene>
<evidence type="ECO:0000313" key="2">
    <source>
        <dbReference type="Proteomes" id="UP000823388"/>
    </source>
</evidence>
<dbReference type="InterPro" id="IPR053253">
    <property type="entry name" value="Sex_diff_modulator"/>
</dbReference>
<evidence type="ECO:0000313" key="1">
    <source>
        <dbReference type="EMBL" id="KAG2653100.1"/>
    </source>
</evidence>
<dbReference type="Proteomes" id="UP000823388">
    <property type="component" value="Chromosome 1N"/>
</dbReference>
<dbReference type="PANTHER" id="PTHR33087:SF31">
    <property type="entry name" value="OS06G0482850 PROTEIN"/>
    <property type="match status" value="1"/>
</dbReference>
<keyword evidence="2" id="KW-1185">Reference proteome</keyword>
<accession>A0A8T0WZ37</accession>
<name>A0A8T0WZ37_PANVG</name>